<organism evidence="3">
    <name type="scientific">Cyprideis torosa</name>
    <dbReference type="NCBI Taxonomy" id="163714"/>
    <lineage>
        <taxon>Eukaryota</taxon>
        <taxon>Metazoa</taxon>
        <taxon>Ecdysozoa</taxon>
        <taxon>Arthropoda</taxon>
        <taxon>Crustacea</taxon>
        <taxon>Oligostraca</taxon>
        <taxon>Ostracoda</taxon>
        <taxon>Podocopa</taxon>
        <taxon>Podocopida</taxon>
        <taxon>Cytherocopina</taxon>
        <taxon>Cytheroidea</taxon>
        <taxon>Cytherideidae</taxon>
        <taxon>Cyprideis</taxon>
    </lineage>
</organism>
<dbReference type="Gene3D" id="3.40.950.10">
    <property type="entry name" value="Fe-only Hydrogenase (Larger Subunit), Chain L, domain 3"/>
    <property type="match status" value="1"/>
</dbReference>
<comment type="similarity">
    <text evidence="1">Belongs to the NARF family.</text>
</comment>
<accession>A0A7R8WAG4</accession>
<dbReference type="EMBL" id="OB660932">
    <property type="protein sequence ID" value="CAD7226782.1"/>
    <property type="molecule type" value="Genomic_DNA"/>
</dbReference>
<dbReference type="Gene3D" id="3.40.50.1780">
    <property type="match status" value="1"/>
</dbReference>
<evidence type="ECO:0000256" key="1">
    <source>
        <dbReference type="ARBA" id="ARBA00006596"/>
    </source>
</evidence>
<protein>
    <submittedName>
        <fullName evidence="3">Uncharacterized protein</fullName>
    </submittedName>
</protein>
<evidence type="ECO:0000313" key="3">
    <source>
        <dbReference type="EMBL" id="CAD7226782.1"/>
    </source>
</evidence>
<evidence type="ECO:0000256" key="2">
    <source>
        <dbReference type="ARBA" id="ARBA00025700"/>
    </source>
</evidence>
<dbReference type="InterPro" id="IPR050340">
    <property type="entry name" value="Cytosolic_Fe-S_CAF"/>
</dbReference>
<dbReference type="InterPro" id="IPR009016">
    <property type="entry name" value="Fe_hydrogenase"/>
</dbReference>
<comment type="function">
    <text evidence="2">Component of the cytosolic iron-sulfur (Fe/S) protein assembly machinery. Required for maturation of extramitochondrial Fe/S proteins.</text>
</comment>
<dbReference type="Pfam" id="PF02906">
    <property type="entry name" value="Fe_hyd_lg_C"/>
    <property type="match status" value="1"/>
</dbReference>
<dbReference type="InterPro" id="IPR004108">
    <property type="entry name" value="Fe_hydrogenase_lsu_C"/>
</dbReference>
<gene>
    <name evidence="3" type="ORF">CTOB1V02_LOCUS4697</name>
</gene>
<name>A0A7R8WAG4_9CRUS</name>
<dbReference type="AlphaFoldDB" id="A0A7R8WAG4"/>
<reference evidence="3" key="1">
    <citation type="submission" date="2020-11" db="EMBL/GenBank/DDBJ databases">
        <authorList>
            <person name="Tran Van P."/>
        </authorList>
    </citation>
    <scope>NUCLEOTIDE SEQUENCE</scope>
</reference>
<dbReference type="OrthoDB" id="10253113at2759"/>
<dbReference type="SUPFAM" id="SSF53920">
    <property type="entry name" value="Fe-only hydrogenase"/>
    <property type="match status" value="1"/>
</dbReference>
<sequence>MSHFSSVLQLTDLDDFITPSQECIKPVKVEKSTTVKGAKIRIGAGKTVEEIGQDGQKRELQKAQITLSDCLACSGCITSAEHILITEQSQDELYSILREKGDRIVILTICPQSRLSLAKKYKLGNEECAKKLTTYFHSLGVDYVFDSSVGSAFSLDESKKEFVDRFRRREEGGGVTPVLSSACPGWICYAEKTHGSYILPYISKVKSPQQIMGNLIKDYFASKLNVSRSRIYHATVMPCFDKKLEASREDFRVTLEDSEDRDVNCVITSMEVAQMIEKDIGADLAVVDSASCLDEPFNLVNENQELVTHKGSSSGGFLEHVFLHAAKELFGIEHPETLPYKVMRNFDFQEVTLENTSNTAGPPLLRFCLAYGFRNIQNLVQKIKRKKCPYDYIEIMACPGGCVNGGAQIRGDSADGTKALAKQLEDDYRALPKRQHVDLISGHPLLAEIRSWIDGKEAKMLHTNYHEIKRDSNALNIKW</sequence>
<proteinExistence type="inferred from homology"/>
<dbReference type="PANTHER" id="PTHR11615">
    <property type="entry name" value="NITRATE, FORMATE, IRON DEHYDROGENASE"/>
    <property type="match status" value="1"/>
</dbReference>